<feature type="compositionally biased region" description="Basic residues" evidence="2">
    <location>
        <begin position="613"/>
        <end position="627"/>
    </location>
</feature>
<gene>
    <name evidence="3" type="ORF">Tco_0925517</name>
</gene>
<feature type="coiled-coil region" evidence="1">
    <location>
        <begin position="401"/>
        <end position="448"/>
    </location>
</feature>
<evidence type="ECO:0000256" key="1">
    <source>
        <dbReference type="SAM" id="Coils"/>
    </source>
</evidence>
<feature type="region of interest" description="Disordered" evidence="2">
    <location>
        <begin position="357"/>
        <end position="384"/>
    </location>
</feature>
<feature type="region of interest" description="Disordered" evidence="2">
    <location>
        <begin position="113"/>
        <end position="199"/>
    </location>
</feature>
<keyword evidence="1" id="KW-0175">Coiled coil</keyword>
<evidence type="ECO:0000256" key="2">
    <source>
        <dbReference type="SAM" id="MobiDB-lite"/>
    </source>
</evidence>
<keyword evidence="4" id="KW-1185">Reference proteome</keyword>
<reference evidence="3" key="2">
    <citation type="submission" date="2022-01" db="EMBL/GenBank/DDBJ databases">
        <authorList>
            <person name="Yamashiro T."/>
            <person name="Shiraishi A."/>
            <person name="Satake H."/>
            <person name="Nakayama K."/>
        </authorList>
    </citation>
    <scope>NUCLEOTIDE SEQUENCE</scope>
</reference>
<name>A0ABQ5D9W5_9ASTR</name>
<evidence type="ECO:0000313" key="3">
    <source>
        <dbReference type="EMBL" id="GJT35098.1"/>
    </source>
</evidence>
<evidence type="ECO:0008006" key="5">
    <source>
        <dbReference type="Google" id="ProtNLM"/>
    </source>
</evidence>
<accession>A0ABQ5D9W5</accession>
<proteinExistence type="predicted"/>
<comment type="caution">
    <text evidence="3">The sequence shown here is derived from an EMBL/GenBank/DDBJ whole genome shotgun (WGS) entry which is preliminary data.</text>
</comment>
<dbReference type="EMBL" id="BQNB010015020">
    <property type="protein sequence ID" value="GJT35098.1"/>
    <property type="molecule type" value="Genomic_DNA"/>
</dbReference>
<evidence type="ECO:0000313" key="4">
    <source>
        <dbReference type="Proteomes" id="UP001151760"/>
    </source>
</evidence>
<feature type="compositionally biased region" description="Acidic residues" evidence="2">
    <location>
        <begin position="634"/>
        <end position="644"/>
    </location>
</feature>
<organism evidence="3 4">
    <name type="scientific">Tanacetum coccineum</name>
    <dbReference type="NCBI Taxonomy" id="301880"/>
    <lineage>
        <taxon>Eukaryota</taxon>
        <taxon>Viridiplantae</taxon>
        <taxon>Streptophyta</taxon>
        <taxon>Embryophyta</taxon>
        <taxon>Tracheophyta</taxon>
        <taxon>Spermatophyta</taxon>
        <taxon>Magnoliopsida</taxon>
        <taxon>eudicotyledons</taxon>
        <taxon>Gunneridae</taxon>
        <taxon>Pentapetalae</taxon>
        <taxon>asterids</taxon>
        <taxon>campanulids</taxon>
        <taxon>Asterales</taxon>
        <taxon>Asteraceae</taxon>
        <taxon>Asteroideae</taxon>
        <taxon>Anthemideae</taxon>
        <taxon>Anthemidinae</taxon>
        <taxon>Tanacetum</taxon>
    </lineage>
</organism>
<feature type="compositionally biased region" description="Polar residues" evidence="2">
    <location>
        <begin position="129"/>
        <end position="141"/>
    </location>
</feature>
<protein>
    <recommendedName>
        <fullName evidence="5">Xylulose kinase-1</fullName>
    </recommendedName>
</protein>
<reference evidence="3" key="1">
    <citation type="journal article" date="2022" name="Int. J. Mol. Sci.">
        <title>Draft Genome of Tanacetum Coccineum: Genomic Comparison of Closely Related Tanacetum-Family Plants.</title>
        <authorList>
            <person name="Yamashiro T."/>
            <person name="Shiraishi A."/>
            <person name="Nakayama K."/>
            <person name="Satake H."/>
        </authorList>
    </citation>
    <scope>NUCLEOTIDE SEQUENCE</scope>
</reference>
<feature type="region of interest" description="Disordered" evidence="2">
    <location>
        <begin position="587"/>
        <end position="654"/>
    </location>
</feature>
<dbReference type="Proteomes" id="UP001151760">
    <property type="component" value="Unassembled WGS sequence"/>
</dbReference>
<feature type="compositionally biased region" description="Basic and acidic residues" evidence="2">
    <location>
        <begin position="593"/>
        <end position="612"/>
    </location>
</feature>
<sequence length="823" mass="93404">MASMKYCDKHNQVGFLKKPEESAGFAEIVDFLKGSHIRYALTHNPTVHDSLVKQFWQTATASTLADGTLELSATIDTLEYTITEASVRSKLQLADASGISMLPNTEIFEGMGNMGYPTDGPADQAEVQPLSSEPLPSTSHPTPCVEPIPVPEPTTHLTSLLPEPNNEPTKHTFKQPSTEHQPLSPRQEPEAPQSQDPSHPHVLEARSLTVEDLLHMVPTLIIKVDSLETELKQTKQTMGKAIVKLVKKVKKLENILKRRNVVLTTSEDEEPEDQWRIFKDIDDDPLVSFVTPTKPSGEAQEEEISPTTLEAAKTLSKVASQRSKSVDKGKRYKRRKEFKGKDFEDISTGFEEFNTSGLVNTGGLGFSTGSRPVSSDRGQREGKAQMIVEETQAPKRTKEQIQQEEASLAEAIRLQNLEEEETAKQVHLDALLAKRLAEEEELTEQQKQRKAQVQFEAQHYTEEDWDAIRAKLEANAELAKSVIAKDMSEEDFAKRMVDLVNQRKKYFAEERAKAKRSKPMTQSQLRIYMSNYLKNQGTWKLSQLKKLKFEEIKEEFDKLVKQVDTFVPMSLKATKAELKRFGEELQTKTTKRQKIDDKDAQSTEEKEKEPVKKMGKRRKQIARKGLHTAKDEAEKDEASEEDDSSSGTNVPINPVPVAVKSPSIASYKIIKQGKKGVYQIVRENGTDKVYMSLGAMLKEISREDLTELYRIVMKRYGTEGPTDDYERVFWENLKTMFDAPLSTDLVWSLPGQQKILSWRYYETCRVHCLNLDSADIYMLAERKYPLSANVCQTMLKMKLLDGKMNEDCYKLLKMMEKQAGVRK</sequence>